<sequence>MVFVKKYAKVLNKRNISILVFVLCCIFGVLICSKIKHAETEARIAHANQIANTYASSIEETIHHSLSSTNTLAVMVHQNKGTVANFSKLAKYMLPMYNGAYALSIAPDGIMQQIEPPLQNKGVENHDFFEGKDRVKEIQNIKEGDLQFLGPFKLIQGPQGAVGRLPVFLKKEDGTRYFWGYTVVTLQLPNAIEDVQLNNLVQNGYAYELSGINPFTKQKEVIDASKEPLTENVISVPIQLHGADWSLKVSSLHMPTSLLKIVSIFLVIILVAGLVTWLTYLVLTMSKQREQLNSIAMFDPLTNLPNRRLLNIKLEDFIRDKDASDYIVVCYLDLDGFKYVNDAFGHEIGDELLKVISKKLLETIKKHDFISRVGGDEFVIVLNQLQSLEQLDKILKRIVDVVREQVVISDNVINISVSLGAAIYKIHGDEPENLLRIADQTMYQAKKSGKNRFYIAQENA</sequence>
<dbReference type="EMBL" id="WLYL01000054">
    <property type="protein sequence ID" value="MTD12166.1"/>
    <property type="molecule type" value="Genomic_DNA"/>
</dbReference>
<dbReference type="SMART" id="SM01079">
    <property type="entry name" value="CHASE"/>
    <property type="match status" value="1"/>
</dbReference>
<reference evidence="4 5" key="1">
    <citation type="submission" date="2019-11" db="EMBL/GenBank/DDBJ databases">
        <authorList>
            <person name="An D."/>
        </authorList>
    </citation>
    <scope>NUCLEOTIDE SEQUENCE [LARGE SCALE GENOMIC DNA]</scope>
    <source>
        <strain evidence="4 5">YIM 103518</strain>
    </source>
</reference>
<dbReference type="GO" id="GO:0003824">
    <property type="term" value="F:catalytic activity"/>
    <property type="evidence" value="ECO:0007669"/>
    <property type="project" value="UniProtKB-ARBA"/>
</dbReference>
<dbReference type="InterPro" id="IPR029787">
    <property type="entry name" value="Nucleotide_cyclase"/>
</dbReference>
<evidence type="ECO:0000256" key="2">
    <source>
        <dbReference type="SAM" id="Phobius"/>
    </source>
</evidence>
<evidence type="ECO:0000256" key="1">
    <source>
        <dbReference type="ARBA" id="ARBA00001946"/>
    </source>
</evidence>
<feature type="domain" description="GGDEF" evidence="3">
    <location>
        <begin position="325"/>
        <end position="458"/>
    </location>
</feature>
<keyword evidence="2" id="KW-0812">Transmembrane</keyword>
<dbReference type="PANTHER" id="PTHR46663">
    <property type="entry name" value="DIGUANYLATE CYCLASE DGCT-RELATED"/>
    <property type="match status" value="1"/>
</dbReference>
<comment type="caution">
    <text evidence="4">The sequence shown here is derived from an EMBL/GenBank/DDBJ whole genome shotgun (WGS) entry which is preliminary data.</text>
</comment>
<gene>
    <name evidence="4" type="ORF">GIX10_12240</name>
</gene>
<dbReference type="SMART" id="SM00267">
    <property type="entry name" value="GGDEF"/>
    <property type="match status" value="1"/>
</dbReference>
<dbReference type="RefSeq" id="WP_154773701.1">
    <property type="nucleotide sequence ID" value="NZ_JAXHPN010000058.1"/>
</dbReference>
<evidence type="ECO:0000259" key="3">
    <source>
        <dbReference type="PROSITE" id="PS50887"/>
    </source>
</evidence>
<keyword evidence="2" id="KW-0472">Membrane</keyword>
<organism evidence="4 5">
    <name type="scientific">Acinetobacter faecalis</name>
    <dbReference type="NCBI Taxonomy" id="2665161"/>
    <lineage>
        <taxon>Bacteria</taxon>
        <taxon>Pseudomonadati</taxon>
        <taxon>Pseudomonadota</taxon>
        <taxon>Gammaproteobacteria</taxon>
        <taxon>Moraxellales</taxon>
        <taxon>Moraxellaceae</taxon>
        <taxon>Acinetobacter</taxon>
    </lineage>
</organism>
<dbReference type="PROSITE" id="PS50887">
    <property type="entry name" value="GGDEF"/>
    <property type="match status" value="1"/>
</dbReference>
<dbReference type="AlphaFoldDB" id="A0A6L6GID7"/>
<dbReference type="InterPro" id="IPR006189">
    <property type="entry name" value="CHASE_dom"/>
</dbReference>
<name>A0A6L6GID7_9GAMM</name>
<dbReference type="PANTHER" id="PTHR46663:SF2">
    <property type="entry name" value="GGDEF DOMAIN-CONTAINING PROTEIN"/>
    <property type="match status" value="1"/>
</dbReference>
<dbReference type="Proteomes" id="UP000473854">
    <property type="component" value="Unassembled WGS sequence"/>
</dbReference>
<keyword evidence="2" id="KW-1133">Transmembrane helix</keyword>
<comment type="cofactor">
    <cofactor evidence="1">
        <name>Mg(2+)</name>
        <dbReference type="ChEBI" id="CHEBI:18420"/>
    </cofactor>
</comment>
<dbReference type="FunFam" id="3.30.70.270:FF:000001">
    <property type="entry name" value="Diguanylate cyclase domain protein"/>
    <property type="match status" value="1"/>
</dbReference>
<protein>
    <submittedName>
        <fullName evidence="4">Diguanylate cyclase</fullName>
    </submittedName>
</protein>
<dbReference type="SUPFAM" id="SSF55073">
    <property type="entry name" value="Nucleotide cyclase"/>
    <property type="match status" value="1"/>
</dbReference>
<dbReference type="InterPro" id="IPR052163">
    <property type="entry name" value="DGC-Regulatory_Protein"/>
</dbReference>
<proteinExistence type="predicted"/>
<dbReference type="InterPro" id="IPR000160">
    <property type="entry name" value="GGDEF_dom"/>
</dbReference>
<evidence type="ECO:0000313" key="5">
    <source>
        <dbReference type="Proteomes" id="UP000473854"/>
    </source>
</evidence>
<evidence type="ECO:0000313" key="4">
    <source>
        <dbReference type="EMBL" id="MTD12166.1"/>
    </source>
</evidence>
<dbReference type="CDD" id="cd01949">
    <property type="entry name" value="GGDEF"/>
    <property type="match status" value="1"/>
</dbReference>
<dbReference type="InterPro" id="IPR043128">
    <property type="entry name" value="Rev_trsase/Diguanyl_cyclase"/>
</dbReference>
<feature type="transmembrane region" description="Helical" evidence="2">
    <location>
        <begin position="261"/>
        <end position="283"/>
    </location>
</feature>
<dbReference type="Gene3D" id="3.30.70.270">
    <property type="match status" value="1"/>
</dbReference>
<dbReference type="NCBIfam" id="TIGR00254">
    <property type="entry name" value="GGDEF"/>
    <property type="match status" value="1"/>
</dbReference>
<accession>A0A6L6GID7</accession>
<dbReference type="Pfam" id="PF00990">
    <property type="entry name" value="GGDEF"/>
    <property type="match status" value="1"/>
</dbReference>